<keyword evidence="2 4" id="KW-0808">Transferase</keyword>
<evidence type="ECO:0000256" key="2">
    <source>
        <dbReference type="ARBA" id="ARBA00022679"/>
    </source>
</evidence>
<comment type="caution">
    <text evidence="4">The sequence shown here is derived from an EMBL/GenBank/DDBJ whole genome shotgun (WGS) entry which is preliminary data.</text>
</comment>
<dbReference type="GO" id="GO:0016757">
    <property type="term" value="F:glycosyltransferase activity"/>
    <property type="evidence" value="ECO:0007669"/>
    <property type="project" value="InterPro"/>
</dbReference>
<evidence type="ECO:0000259" key="3">
    <source>
        <dbReference type="Pfam" id="PF00534"/>
    </source>
</evidence>
<proteinExistence type="predicted"/>
<dbReference type="OrthoDB" id="9765330at2"/>
<evidence type="ECO:0000313" key="4">
    <source>
        <dbReference type="EMBL" id="KGN31659.1"/>
    </source>
</evidence>
<dbReference type="STRING" id="1385520.N802_03070"/>
<dbReference type="InterPro" id="IPR001296">
    <property type="entry name" value="Glyco_trans_1"/>
</dbReference>
<name>A0A0A0J4I7_9MICO</name>
<evidence type="ECO:0000256" key="1">
    <source>
        <dbReference type="ARBA" id="ARBA00021292"/>
    </source>
</evidence>
<accession>A0A0A0J4I7</accession>
<dbReference type="PANTHER" id="PTHR45947:SF3">
    <property type="entry name" value="SULFOQUINOVOSYL TRANSFERASE SQD2"/>
    <property type="match status" value="1"/>
</dbReference>
<dbReference type="CDD" id="cd03801">
    <property type="entry name" value="GT4_PimA-like"/>
    <property type="match status" value="1"/>
</dbReference>
<feature type="domain" description="Glycosyl transferase family 1" evidence="3">
    <location>
        <begin position="167"/>
        <end position="328"/>
    </location>
</feature>
<dbReference type="RefSeq" id="WP_035917008.1">
    <property type="nucleotide sequence ID" value="NZ_AVPJ01000010.1"/>
</dbReference>
<dbReference type="EMBL" id="AVPJ01000010">
    <property type="protein sequence ID" value="KGN31659.1"/>
    <property type="molecule type" value="Genomic_DNA"/>
</dbReference>
<evidence type="ECO:0000313" key="5">
    <source>
        <dbReference type="Proteomes" id="UP000030002"/>
    </source>
</evidence>
<keyword evidence="5" id="KW-1185">Reference proteome</keyword>
<reference evidence="4 5" key="1">
    <citation type="submission" date="2013-08" db="EMBL/GenBank/DDBJ databases">
        <title>The genome sequence of Knoellia sinensis.</title>
        <authorList>
            <person name="Zhu W."/>
            <person name="Wang G."/>
        </authorList>
    </citation>
    <scope>NUCLEOTIDE SEQUENCE [LARGE SCALE GENOMIC DNA]</scope>
    <source>
        <strain evidence="4 5">KCTC 19936</strain>
    </source>
</reference>
<organism evidence="4 5">
    <name type="scientific">Knoellia sinensis KCTC 19936</name>
    <dbReference type="NCBI Taxonomy" id="1385520"/>
    <lineage>
        <taxon>Bacteria</taxon>
        <taxon>Bacillati</taxon>
        <taxon>Actinomycetota</taxon>
        <taxon>Actinomycetes</taxon>
        <taxon>Micrococcales</taxon>
        <taxon>Intrasporangiaceae</taxon>
        <taxon>Knoellia</taxon>
    </lineage>
</organism>
<dbReference type="Pfam" id="PF00534">
    <property type="entry name" value="Glycos_transf_1"/>
    <property type="match status" value="1"/>
</dbReference>
<dbReference type="PANTHER" id="PTHR45947">
    <property type="entry name" value="SULFOQUINOVOSYL TRANSFERASE SQD2"/>
    <property type="match status" value="1"/>
</dbReference>
<dbReference type="InterPro" id="IPR050194">
    <property type="entry name" value="Glycosyltransferase_grp1"/>
</dbReference>
<dbReference type="Proteomes" id="UP000030002">
    <property type="component" value="Unassembled WGS sequence"/>
</dbReference>
<dbReference type="SUPFAM" id="SSF53756">
    <property type="entry name" value="UDP-Glycosyltransferase/glycogen phosphorylase"/>
    <property type="match status" value="1"/>
</dbReference>
<gene>
    <name evidence="4" type="ORF">N802_03070</name>
</gene>
<dbReference type="Gene3D" id="3.40.50.2000">
    <property type="entry name" value="Glycogen Phosphorylase B"/>
    <property type="match status" value="2"/>
</dbReference>
<protein>
    <recommendedName>
        <fullName evidence="1">D-inositol 3-phosphate glycosyltransferase</fullName>
    </recommendedName>
</protein>
<sequence>MSAVHVIVPDTVDDPRSPSGGNTYDVQVGTGLRRHGWVVHQYAMAGTWPDADSVARAALGAELAGIPDKGLVVVDGLIASSAPDVLAPEAHRLRIVILVHLPLGVAAAGAVRAREQAALDAARAVVVTSRWTREWLLTNYDLDASRVQVVLPGVAAAAVTAASADGSRLLCVGAVTPIKGQDVLVDALREIVDLEWGCRCVGSLTVEPEFADRLRASVSSTDLGDRVTFPGARVGADLYAVYATADLVVAPSRTETYGLVVTEALARGVPVIGSDVGGLPEALGRAPSGHRPGILVPPEDAESLAAALRRWLTDGALRSDLRRAARERRADLHDWSETADAMSHVLTHVAEVAA</sequence>
<dbReference type="eggNOG" id="COG0438">
    <property type="taxonomic scope" value="Bacteria"/>
</dbReference>
<dbReference type="AlphaFoldDB" id="A0A0A0J4I7"/>